<evidence type="ECO:0000313" key="2">
    <source>
        <dbReference type="EMBL" id="KAK9797804.1"/>
    </source>
</evidence>
<dbReference type="InterPro" id="IPR036291">
    <property type="entry name" value="NAD(P)-bd_dom_sf"/>
</dbReference>
<evidence type="ECO:0000313" key="3">
    <source>
        <dbReference type="Proteomes" id="UP001465755"/>
    </source>
</evidence>
<name>A0AAW1NYY6_9CHLO</name>
<sequence length="300" mass="31897">MKVFITGATGFIGSRVASQLVEEGHSVTALVRGLGKALPLKEKGVRLVHGTLDMLDVIREEASKADGVAHLGFKHDFFRDNSLYGNAIETDCKVISAVVEVFKGTNKPLIMSGSAGTLGSVEGEVDESCPVPAFRPSRATCEEVALEGGKAGVRTAVMRLPLHVFDSNGSMFQQIQERKAKQEGAASYIGEGNYQQSSVHVEDAAAAYVLALQHTGCGDTFHIGHGKASGRELVAAIAAKLDISTASVSMEKAAELYGPLLAKRLSTTMVVNSSKARRQLHWEPKHPADAFLKCVAGTYS</sequence>
<feature type="domain" description="NAD-dependent epimerase/dehydratase" evidence="1">
    <location>
        <begin position="3"/>
        <end position="224"/>
    </location>
</feature>
<dbReference type="EMBL" id="JALJOQ010000104">
    <property type="protein sequence ID" value="KAK9797804.1"/>
    <property type="molecule type" value="Genomic_DNA"/>
</dbReference>
<evidence type="ECO:0000259" key="1">
    <source>
        <dbReference type="Pfam" id="PF01370"/>
    </source>
</evidence>
<reference evidence="2 3" key="1">
    <citation type="journal article" date="2024" name="Nat. Commun.">
        <title>Phylogenomics reveals the evolutionary origins of lichenization in chlorophyte algae.</title>
        <authorList>
            <person name="Puginier C."/>
            <person name="Libourel C."/>
            <person name="Otte J."/>
            <person name="Skaloud P."/>
            <person name="Haon M."/>
            <person name="Grisel S."/>
            <person name="Petersen M."/>
            <person name="Berrin J.G."/>
            <person name="Delaux P.M."/>
            <person name="Dal Grande F."/>
            <person name="Keller J."/>
        </authorList>
    </citation>
    <scope>NUCLEOTIDE SEQUENCE [LARGE SCALE GENOMIC DNA]</scope>
    <source>
        <strain evidence="2 3">SAG 2036</strain>
    </source>
</reference>
<dbReference type="GO" id="GO:0005737">
    <property type="term" value="C:cytoplasm"/>
    <property type="evidence" value="ECO:0007669"/>
    <property type="project" value="TreeGrafter"/>
</dbReference>
<dbReference type="AlphaFoldDB" id="A0AAW1NYY6"/>
<dbReference type="Proteomes" id="UP001465755">
    <property type="component" value="Unassembled WGS sequence"/>
</dbReference>
<dbReference type="Pfam" id="PF01370">
    <property type="entry name" value="Epimerase"/>
    <property type="match status" value="1"/>
</dbReference>
<dbReference type="PANTHER" id="PTHR48079">
    <property type="entry name" value="PROTEIN YEEZ"/>
    <property type="match status" value="1"/>
</dbReference>
<proteinExistence type="predicted"/>
<dbReference type="InterPro" id="IPR051783">
    <property type="entry name" value="NAD(P)-dependent_oxidoreduct"/>
</dbReference>
<organism evidence="2 3">
    <name type="scientific">Symbiochloris irregularis</name>
    <dbReference type="NCBI Taxonomy" id="706552"/>
    <lineage>
        <taxon>Eukaryota</taxon>
        <taxon>Viridiplantae</taxon>
        <taxon>Chlorophyta</taxon>
        <taxon>core chlorophytes</taxon>
        <taxon>Trebouxiophyceae</taxon>
        <taxon>Trebouxiales</taxon>
        <taxon>Trebouxiaceae</taxon>
        <taxon>Symbiochloris</taxon>
    </lineage>
</organism>
<dbReference type="PANTHER" id="PTHR48079:SF6">
    <property type="entry name" value="NAD(P)-BINDING DOMAIN-CONTAINING PROTEIN-RELATED"/>
    <property type="match status" value="1"/>
</dbReference>
<dbReference type="InterPro" id="IPR001509">
    <property type="entry name" value="Epimerase_deHydtase"/>
</dbReference>
<dbReference type="Gene3D" id="3.40.50.720">
    <property type="entry name" value="NAD(P)-binding Rossmann-like Domain"/>
    <property type="match status" value="1"/>
</dbReference>
<gene>
    <name evidence="2" type="ORF">WJX73_008927</name>
</gene>
<dbReference type="SUPFAM" id="SSF51735">
    <property type="entry name" value="NAD(P)-binding Rossmann-fold domains"/>
    <property type="match status" value="1"/>
</dbReference>
<protein>
    <recommendedName>
        <fullName evidence="1">NAD-dependent epimerase/dehydratase domain-containing protein</fullName>
    </recommendedName>
</protein>
<dbReference type="GO" id="GO:0004029">
    <property type="term" value="F:aldehyde dehydrogenase (NAD+) activity"/>
    <property type="evidence" value="ECO:0007669"/>
    <property type="project" value="TreeGrafter"/>
</dbReference>
<comment type="caution">
    <text evidence="2">The sequence shown here is derived from an EMBL/GenBank/DDBJ whole genome shotgun (WGS) entry which is preliminary data.</text>
</comment>
<keyword evidence="3" id="KW-1185">Reference proteome</keyword>
<accession>A0AAW1NYY6</accession>